<dbReference type="InterPro" id="IPR000192">
    <property type="entry name" value="Aminotrans_V_dom"/>
</dbReference>
<dbReference type="PANTHER" id="PTHR43586">
    <property type="entry name" value="CYSTEINE DESULFURASE"/>
    <property type="match status" value="1"/>
</dbReference>
<dbReference type="Proteomes" id="UP000184226">
    <property type="component" value="Unassembled WGS sequence"/>
</dbReference>
<dbReference type="PROSITE" id="PS00595">
    <property type="entry name" value="AA_TRANSFER_CLASS_5"/>
    <property type="match status" value="1"/>
</dbReference>
<dbReference type="SUPFAM" id="SSF53383">
    <property type="entry name" value="PLP-dependent transferases"/>
    <property type="match status" value="1"/>
</dbReference>
<feature type="domain" description="Aminotransferase class V" evidence="5">
    <location>
        <begin position="18"/>
        <end position="380"/>
    </location>
</feature>
<evidence type="ECO:0000313" key="7">
    <source>
        <dbReference type="Proteomes" id="UP000184226"/>
    </source>
</evidence>
<comment type="cofactor">
    <cofactor evidence="1 4">
        <name>pyridoxal 5'-phosphate</name>
        <dbReference type="ChEBI" id="CHEBI:597326"/>
    </cofactor>
</comment>
<proteinExistence type="inferred from homology"/>
<dbReference type="InterPro" id="IPR015421">
    <property type="entry name" value="PyrdxlP-dep_Trfase_major"/>
</dbReference>
<evidence type="ECO:0000256" key="2">
    <source>
        <dbReference type="ARBA" id="ARBA00022898"/>
    </source>
</evidence>
<keyword evidence="6" id="KW-0456">Lyase</keyword>
<dbReference type="Gene3D" id="3.90.1150.10">
    <property type="entry name" value="Aspartate Aminotransferase, domain 1"/>
    <property type="match status" value="1"/>
</dbReference>
<comment type="similarity">
    <text evidence="3">Belongs to the class-V pyridoxal-phosphate-dependent aminotransferase family.</text>
</comment>
<dbReference type="PANTHER" id="PTHR43586:SF24">
    <property type="entry name" value="BLR4730 PROTEIN"/>
    <property type="match status" value="1"/>
</dbReference>
<dbReference type="RefSeq" id="WP_073108165.1">
    <property type="nucleotide sequence ID" value="NZ_FQXE01000016.1"/>
</dbReference>
<evidence type="ECO:0000259" key="5">
    <source>
        <dbReference type="Pfam" id="PF00266"/>
    </source>
</evidence>
<protein>
    <submittedName>
        <fullName evidence="6">Selenocysteine lyase/Cysteine desulfurase</fullName>
    </submittedName>
</protein>
<evidence type="ECO:0000256" key="1">
    <source>
        <dbReference type="ARBA" id="ARBA00001933"/>
    </source>
</evidence>
<gene>
    <name evidence="6" type="ORF">SAMN04488135_11680</name>
</gene>
<evidence type="ECO:0000313" key="6">
    <source>
        <dbReference type="EMBL" id="SHI25708.1"/>
    </source>
</evidence>
<accession>A0A1M5ZNH3</accession>
<sequence>MLDMARIRADTPAAAQRVFLMSAGSSLMPAPVVQAMRAYLDLEQELGGYQAYERGSARLSGAYACAARLINAAPQEIAFMESATAAWQMACYSMRLKAGDVVLTCEAEYGANFVALLQLRERLGIEIQVIPSGAAGEVDLDALRRMITVRTRLICLTWIPTNGGLTNPAAEVGRLARAHGIAYLLDACQALGQLPVDVEALGCDMLSATGRKFLRGPRGTGLLYVRESFMPQLEPHTIDHFSAPWVERDRYQLRGDARRYETWESNYVARTGLVAAMDYAMDIGMDSIAARCAILAGRLRAGLEELPGATVQDLGSRPSAIVSFTVAGRPAQEVVDLAARAGIVIGVTPPSSTLLDAERRRLPVLVRASPHYFNTEQEIDFALDFLRGVAAAPAGR</sequence>
<dbReference type="Gene3D" id="3.40.640.10">
    <property type="entry name" value="Type I PLP-dependent aspartate aminotransferase-like (Major domain)"/>
    <property type="match status" value="1"/>
</dbReference>
<dbReference type="EMBL" id="FQXE01000016">
    <property type="protein sequence ID" value="SHI25708.1"/>
    <property type="molecule type" value="Genomic_DNA"/>
</dbReference>
<dbReference type="Pfam" id="PF00266">
    <property type="entry name" value="Aminotran_5"/>
    <property type="match status" value="1"/>
</dbReference>
<dbReference type="InterPro" id="IPR015422">
    <property type="entry name" value="PyrdxlP-dep_Trfase_small"/>
</dbReference>
<dbReference type="GO" id="GO:0016829">
    <property type="term" value="F:lyase activity"/>
    <property type="evidence" value="ECO:0007669"/>
    <property type="project" value="UniProtKB-KW"/>
</dbReference>
<keyword evidence="2" id="KW-0663">Pyridoxal phosphate</keyword>
<keyword evidence="7" id="KW-1185">Reference proteome</keyword>
<evidence type="ECO:0000256" key="4">
    <source>
        <dbReference type="RuleBase" id="RU004504"/>
    </source>
</evidence>
<reference evidence="6 7" key="1">
    <citation type="submission" date="2016-11" db="EMBL/GenBank/DDBJ databases">
        <authorList>
            <person name="Jaros S."/>
            <person name="Januszkiewicz K."/>
            <person name="Wedrychowicz H."/>
        </authorList>
    </citation>
    <scope>NUCLEOTIDE SEQUENCE [LARGE SCALE GENOMIC DNA]</scope>
    <source>
        <strain evidence="6 7">CGMCC 1.10190</strain>
    </source>
</reference>
<organism evidence="6 7">
    <name type="scientific">Pollutimonas bauzanensis</name>
    <dbReference type="NCBI Taxonomy" id="658167"/>
    <lineage>
        <taxon>Bacteria</taxon>
        <taxon>Pseudomonadati</taxon>
        <taxon>Pseudomonadota</taxon>
        <taxon>Betaproteobacteria</taxon>
        <taxon>Burkholderiales</taxon>
        <taxon>Alcaligenaceae</taxon>
        <taxon>Pollutimonas</taxon>
    </lineage>
</organism>
<dbReference type="STRING" id="658167.SAMN04488135_11680"/>
<dbReference type="InterPro" id="IPR015424">
    <property type="entry name" value="PyrdxlP-dep_Trfase"/>
</dbReference>
<name>A0A1M5ZNH3_9BURK</name>
<evidence type="ECO:0000256" key="3">
    <source>
        <dbReference type="RuleBase" id="RU004075"/>
    </source>
</evidence>
<dbReference type="OrthoDB" id="9764293at2"/>
<dbReference type="InterPro" id="IPR020578">
    <property type="entry name" value="Aminotrans_V_PyrdxlP_BS"/>
</dbReference>
<dbReference type="AlphaFoldDB" id="A0A1M5ZNH3"/>